<gene>
    <name evidence="1" type="ORF">ACFSTG_04580</name>
</gene>
<dbReference type="Pfam" id="PF14092">
    <property type="entry name" value="DUF4270"/>
    <property type="match status" value="1"/>
</dbReference>
<dbReference type="PROSITE" id="PS51257">
    <property type="entry name" value="PROKAR_LIPOPROTEIN"/>
    <property type="match status" value="1"/>
</dbReference>
<evidence type="ECO:0000313" key="1">
    <source>
        <dbReference type="EMBL" id="MFD2517159.1"/>
    </source>
</evidence>
<organism evidence="1 2">
    <name type="scientific">Salinimicrobium flavum</name>
    <dbReference type="NCBI Taxonomy" id="1737065"/>
    <lineage>
        <taxon>Bacteria</taxon>
        <taxon>Pseudomonadati</taxon>
        <taxon>Bacteroidota</taxon>
        <taxon>Flavobacteriia</taxon>
        <taxon>Flavobacteriales</taxon>
        <taxon>Flavobacteriaceae</taxon>
        <taxon>Salinimicrobium</taxon>
    </lineage>
</organism>
<proteinExistence type="predicted"/>
<comment type="caution">
    <text evidence="1">The sequence shown here is derived from an EMBL/GenBank/DDBJ whole genome shotgun (WGS) entry which is preliminary data.</text>
</comment>
<keyword evidence="2" id="KW-1185">Reference proteome</keyword>
<accession>A0ABW5IWJ6</accession>
<dbReference type="InterPro" id="IPR025366">
    <property type="entry name" value="DUF4270"/>
</dbReference>
<reference evidence="2" key="1">
    <citation type="journal article" date="2019" name="Int. J. Syst. Evol. Microbiol.">
        <title>The Global Catalogue of Microorganisms (GCM) 10K type strain sequencing project: providing services to taxonomists for standard genome sequencing and annotation.</title>
        <authorList>
            <consortium name="The Broad Institute Genomics Platform"/>
            <consortium name="The Broad Institute Genome Sequencing Center for Infectious Disease"/>
            <person name="Wu L."/>
            <person name="Ma J."/>
        </authorList>
    </citation>
    <scope>NUCLEOTIDE SEQUENCE [LARGE SCALE GENOMIC DNA]</scope>
    <source>
        <strain evidence="2">KCTC 42585</strain>
    </source>
</reference>
<dbReference type="Proteomes" id="UP001597468">
    <property type="component" value="Unassembled WGS sequence"/>
</dbReference>
<protein>
    <submittedName>
        <fullName evidence="1">DUF4270 domain-containing protein</fullName>
    </submittedName>
</protein>
<dbReference type="EMBL" id="JBHULT010000006">
    <property type="protein sequence ID" value="MFD2517159.1"/>
    <property type="molecule type" value="Genomic_DNA"/>
</dbReference>
<sequence length="519" mass="57715">MLKITTVIAVVFSFLACEDDFETIGGSVIGEPGFNADLYDEAEVSATTYKLPPVQTNNLPANLLGVFNDPVFGKQTANILSQVSLSLPDPDFGTEPVLDSVVLRIPYFSREVETEDNETTVYALDSIYGNSPIKLSIQETIFFLNAFDPETNFQQAQKYYSNLGDQIQNNLTSGVLYENNSFLPSSEGIVEYITNAEGEADTLNLPPALKIQLSKQFFQTKILDKAGSAELSSVNNFRNYFRSIYINAEQVGDDGVMMLLNFNEGAGITLYYTSKKPDVGDEDEDEDTEELVEVQSQYRLPLGPAKVNTFEQDVPDFSNEENLFLKGGEGSMAIIDLFSGPDSDGDGVSDELEALRENNWLINEANLEFFVNRDHTANLAEPERLYIYDINNNVFLKDYRLDMPGQVNEMTSTSNNRHLAPLTRTEDGRGVSYKIRVTDHINNILNKDSTNVRLGLVVSQNVNLVTNSAVLQSGNGEAEVTRVPSNSVITPEATVLYGPEAEDEEKRLKLKIYYTEPKN</sequence>
<name>A0ABW5IWJ6_9FLAO</name>
<evidence type="ECO:0000313" key="2">
    <source>
        <dbReference type="Proteomes" id="UP001597468"/>
    </source>
</evidence>